<dbReference type="NCBIfam" id="NF009379">
    <property type="entry name" value="PRK12740.1-3"/>
    <property type="match status" value="1"/>
</dbReference>
<dbReference type="KEGG" id="pbf:CFX0092_A3434"/>
<accession>A0A160T630</accession>
<dbReference type="GO" id="GO:0005525">
    <property type="term" value="F:GTP binding"/>
    <property type="evidence" value="ECO:0007669"/>
    <property type="project" value="UniProtKB-UniRule"/>
</dbReference>
<comment type="function">
    <text evidence="6">Catalyzes the GTP-dependent ribosomal translocation step during translation elongation. During this step, the ribosome changes from the pre-translocational (PRE) to the post-translocational (POST) state as the newly formed A-site-bound peptidyl-tRNA and P-site-bound deacylated tRNA move to the P and E sites, respectively. Catalyzes the coordinated movement of the two tRNA molecules, the mRNA and conformational changes in the ribosome.</text>
</comment>
<dbReference type="Proteomes" id="UP000215027">
    <property type="component" value="Chromosome I"/>
</dbReference>
<dbReference type="Gene3D" id="3.30.230.10">
    <property type="match status" value="1"/>
</dbReference>
<dbReference type="NCBIfam" id="NF009381">
    <property type="entry name" value="PRK12740.1-5"/>
    <property type="match status" value="1"/>
</dbReference>
<dbReference type="PRINTS" id="PR00315">
    <property type="entry name" value="ELONGATNFCT"/>
</dbReference>
<dbReference type="Pfam" id="PF14492">
    <property type="entry name" value="EFG_III"/>
    <property type="match status" value="1"/>
</dbReference>
<dbReference type="CDD" id="cd04088">
    <property type="entry name" value="EFG_mtEFG_II"/>
    <property type="match status" value="1"/>
</dbReference>
<dbReference type="NCBIfam" id="TIGR00484">
    <property type="entry name" value="EF-G"/>
    <property type="match status" value="1"/>
</dbReference>
<dbReference type="CDD" id="cd16262">
    <property type="entry name" value="EFG_III"/>
    <property type="match status" value="1"/>
</dbReference>
<dbReference type="InterPro" id="IPR041095">
    <property type="entry name" value="EFG_II"/>
</dbReference>
<dbReference type="PROSITE" id="PS00301">
    <property type="entry name" value="G_TR_1"/>
    <property type="match status" value="1"/>
</dbReference>
<dbReference type="CDD" id="cd03713">
    <property type="entry name" value="EFG_mtEFG_C"/>
    <property type="match status" value="1"/>
</dbReference>
<dbReference type="InterPro" id="IPR020568">
    <property type="entry name" value="Ribosomal_Su5_D2-typ_SF"/>
</dbReference>
<evidence type="ECO:0000256" key="4">
    <source>
        <dbReference type="ARBA" id="ARBA00022917"/>
    </source>
</evidence>
<dbReference type="FunFam" id="3.30.230.10:FF:000003">
    <property type="entry name" value="Elongation factor G"/>
    <property type="match status" value="1"/>
</dbReference>
<evidence type="ECO:0000256" key="7">
    <source>
        <dbReference type="NCBIfam" id="TIGR00484"/>
    </source>
</evidence>
<keyword evidence="5 6" id="KW-0342">GTP-binding</keyword>
<dbReference type="InterPro" id="IPR035647">
    <property type="entry name" value="EFG_III/V"/>
</dbReference>
<evidence type="ECO:0000313" key="9">
    <source>
        <dbReference type="EMBL" id="CUS05312.2"/>
    </source>
</evidence>
<evidence type="ECO:0000256" key="5">
    <source>
        <dbReference type="ARBA" id="ARBA00023134"/>
    </source>
</evidence>
<dbReference type="Pfam" id="PF22042">
    <property type="entry name" value="EF-G_D2"/>
    <property type="match status" value="1"/>
</dbReference>
<evidence type="ECO:0000256" key="1">
    <source>
        <dbReference type="ARBA" id="ARBA00005870"/>
    </source>
</evidence>
<name>A0A160T630_9CHLR</name>
<dbReference type="InterPro" id="IPR005225">
    <property type="entry name" value="Small_GTP-bd"/>
</dbReference>
<dbReference type="PANTHER" id="PTHR43261:SF1">
    <property type="entry name" value="RIBOSOME-RELEASING FACTOR 2, MITOCHONDRIAL"/>
    <property type="match status" value="1"/>
</dbReference>
<dbReference type="Gene3D" id="3.30.70.240">
    <property type="match status" value="1"/>
</dbReference>
<feature type="binding site" evidence="6">
    <location>
        <begin position="134"/>
        <end position="137"/>
    </location>
    <ligand>
        <name>GTP</name>
        <dbReference type="ChEBI" id="CHEBI:37565"/>
    </ligand>
</feature>
<organism evidence="9 10">
    <name type="scientific">Candidatus Promineifilum breve</name>
    <dbReference type="NCBI Taxonomy" id="1806508"/>
    <lineage>
        <taxon>Bacteria</taxon>
        <taxon>Bacillati</taxon>
        <taxon>Chloroflexota</taxon>
        <taxon>Ardenticatenia</taxon>
        <taxon>Candidatus Promineifilales</taxon>
        <taxon>Candidatus Promineifilaceae</taxon>
        <taxon>Candidatus Promineifilum</taxon>
    </lineage>
</organism>
<dbReference type="FunFam" id="3.30.70.240:FF:000001">
    <property type="entry name" value="Elongation factor G"/>
    <property type="match status" value="1"/>
</dbReference>
<proteinExistence type="inferred from homology"/>
<dbReference type="InterPro" id="IPR027417">
    <property type="entry name" value="P-loop_NTPase"/>
</dbReference>
<keyword evidence="2 6" id="KW-0547">Nucleotide-binding</keyword>
<evidence type="ECO:0000313" key="10">
    <source>
        <dbReference type="Proteomes" id="UP000215027"/>
    </source>
</evidence>
<dbReference type="InterPro" id="IPR009000">
    <property type="entry name" value="Transl_B-barrel_sf"/>
</dbReference>
<dbReference type="FunFam" id="3.40.50.300:FF:000029">
    <property type="entry name" value="Elongation factor G"/>
    <property type="match status" value="1"/>
</dbReference>
<dbReference type="InterPro" id="IPR031157">
    <property type="entry name" value="G_TR_CS"/>
</dbReference>
<dbReference type="CDD" id="cd01886">
    <property type="entry name" value="EF-G"/>
    <property type="match status" value="1"/>
</dbReference>
<dbReference type="AlphaFoldDB" id="A0A160T630"/>
<feature type="domain" description="Tr-type G" evidence="8">
    <location>
        <begin position="7"/>
        <end position="282"/>
    </location>
</feature>
<dbReference type="InterPro" id="IPR035649">
    <property type="entry name" value="EFG_V"/>
</dbReference>
<dbReference type="HAMAP" id="MF_00054_B">
    <property type="entry name" value="EF_G_EF_2_B"/>
    <property type="match status" value="1"/>
</dbReference>
<keyword evidence="6" id="KW-0963">Cytoplasm</keyword>
<protein>
    <recommendedName>
        <fullName evidence="6 7">Elongation factor G</fullName>
        <shortName evidence="6">EF-G</shortName>
    </recommendedName>
</protein>
<reference evidence="9" key="1">
    <citation type="submission" date="2016-01" db="EMBL/GenBank/DDBJ databases">
        <authorList>
            <person name="Mcilroy J.S."/>
            <person name="Karst M S."/>
            <person name="Albertsen M."/>
        </authorList>
    </citation>
    <scope>NUCLEOTIDE SEQUENCE</scope>
    <source>
        <strain evidence="9">Cfx-K</strain>
    </source>
</reference>
<dbReference type="Gene3D" id="3.40.50.300">
    <property type="entry name" value="P-loop containing nucleotide triphosphate hydrolases"/>
    <property type="match status" value="1"/>
</dbReference>
<dbReference type="Gene3D" id="2.40.30.10">
    <property type="entry name" value="Translation factors"/>
    <property type="match status" value="1"/>
</dbReference>
<keyword evidence="4 6" id="KW-0648">Protein biosynthesis</keyword>
<comment type="subcellular location">
    <subcellularLocation>
        <location evidence="6">Cytoplasm</location>
    </subcellularLocation>
</comment>
<dbReference type="Pfam" id="PF00679">
    <property type="entry name" value="EFG_C"/>
    <property type="match status" value="1"/>
</dbReference>
<dbReference type="SMART" id="SM00889">
    <property type="entry name" value="EFG_IV"/>
    <property type="match status" value="1"/>
</dbReference>
<dbReference type="InterPro" id="IPR053905">
    <property type="entry name" value="EF-G-like_DII"/>
</dbReference>
<evidence type="ECO:0000256" key="2">
    <source>
        <dbReference type="ARBA" id="ARBA00022741"/>
    </source>
</evidence>
<dbReference type="InterPro" id="IPR047872">
    <property type="entry name" value="EFG_IV"/>
</dbReference>
<sequence length="692" mass="76120">MADYPLERVRNIGIIAHIDAGKTTTTERVLYYTGVIHRMGEVHEGTATMDSMDQERERGITISSAATTAFWLDHQINIIDTPGHIDFTAEVQRSLRVLDGGVVVFDAVAGVEPQSETVWRQANGYGVPRICFVNKMDRVGADFKRTISMIKERLGANPIPIQFPIGEESNFRGIVDLLTMQAFFWSEVDSGSRPQAAPIPDDLLADVEAARHDMVERIAETDDELTTRYLEGEEIDADELRAALRRATIAGAATPVLCGSALRNRGIQRVLDAVVYYLPSPLDIPAIKGENPFTGKTEERNPSAQEPFSALVFKIVTDPYVGRLAYFRVYSGVVQVGDSVLNSTKDKRERIGRILRMHADHREDLKEVRAGDIAATLGQKNTFTGDTLCDAKSPIILESIDFPEPVIQLAIEPKSNIDQDKMGNALRSLSEEDPTFQVKVDDQTGQTVLYGMGELHLEVLVDRLLREFKVAANVGQPRVAYRETITRAVDKIEGRFVRQSGGRGQFGHVVLRVEPLEPGSGIIFENAIIGGSIPREFIGPAEAGIREALESGVLAGYPVVDLKATLIDGSFHEVDSSEMAFKIAGSMAIKEAQQQGKPILLEPMMSIEVVAPDDYTGDVIGNLSANRGLIEGMELRSDGLQTVRSLVPLATMFGYATRLRSMTQGRGTFTMEFHHYAPVSESVAQEILHGRK</sequence>
<keyword evidence="3 6" id="KW-0251">Elongation factor</keyword>
<evidence type="ECO:0000259" key="8">
    <source>
        <dbReference type="PROSITE" id="PS51722"/>
    </source>
</evidence>
<dbReference type="SUPFAM" id="SSF54980">
    <property type="entry name" value="EF-G C-terminal domain-like"/>
    <property type="match status" value="2"/>
</dbReference>
<feature type="binding site" evidence="6">
    <location>
        <begin position="80"/>
        <end position="84"/>
    </location>
    <ligand>
        <name>GTP</name>
        <dbReference type="ChEBI" id="CHEBI:37565"/>
    </ligand>
</feature>
<dbReference type="RefSeq" id="WP_197699812.1">
    <property type="nucleotide sequence ID" value="NZ_LN890655.1"/>
</dbReference>
<gene>
    <name evidence="6 9" type="primary">fusA</name>
    <name evidence="9" type="ORF">CFX0092_A3434</name>
</gene>
<dbReference type="FunFam" id="2.40.30.10:FF:000006">
    <property type="entry name" value="Elongation factor G"/>
    <property type="match status" value="1"/>
</dbReference>
<dbReference type="Gene3D" id="3.30.70.870">
    <property type="entry name" value="Elongation Factor G (Translational Gtpase), domain 3"/>
    <property type="match status" value="1"/>
</dbReference>
<dbReference type="SMART" id="SM00838">
    <property type="entry name" value="EFG_C"/>
    <property type="match status" value="1"/>
</dbReference>
<keyword evidence="10" id="KW-1185">Reference proteome</keyword>
<dbReference type="FunFam" id="3.30.70.870:FF:000001">
    <property type="entry name" value="Elongation factor G"/>
    <property type="match status" value="1"/>
</dbReference>
<dbReference type="GO" id="GO:0003924">
    <property type="term" value="F:GTPase activity"/>
    <property type="evidence" value="ECO:0007669"/>
    <property type="project" value="InterPro"/>
</dbReference>
<dbReference type="PANTHER" id="PTHR43261">
    <property type="entry name" value="TRANSLATION ELONGATION FACTOR G-RELATED"/>
    <property type="match status" value="1"/>
</dbReference>
<evidence type="ECO:0000256" key="3">
    <source>
        <dbReference type="ARBA" id="ARBA00022768"/>
    </source>
</evidence>
<dbReference type="NCBIfam" id="TIGR00231">
    <property type="entry name" value="small_GTP"/>
    <property type="match status" value="1"/>
</dbReference>
<dbReference type="InterPro" id="IPR009022">
    <property type="entry name" value="EFG_III"/>
</dbReference>
<evidence type="ECO:0000256" key="6">
    <source>
        <dbReference type="HAMAP-Rule" id="MF_00054"/>
    </source>
</evidence>
<dbReference type="InterPro" id="IPR000640">
    <property type="entry name" value="EFG_V-like"/>
</dbReference>
<dbReference type="SUPFAM" id="SSF50447">
    <property type="entry name" value="Translation proteins"/>
    <property type="match status" value="1"/>
</dbReference>
<dbReference type="InterPro" id="IPR005517">
    <property type="entry name" value="Transl_elong_EFG/EF2_IV"/>
</dbReference>
<dbReference type="InterPro" id="IPR000795">
    <property type="entry name" value="T_Tr_GTP-bd_dom"/>
</dbReference>
<dbReference type="EMBL" id="LN890655">
    <property type="protein sequence ID" value="CUS05312.2"/>
    <property type="molecule type" value="Genomic_DNA"/>
</dbReference>
<dbReference type="GO" id="GO:0003746">
    <property type="term" value="F:translation elongation factor activity"/>
    <property type="evidence" value="ECO:0007669"/>
    <property type="project" value="UniProtKB-UniRule"/>
</dbReference>
<dbReference type="CDD" id="cd01434">
    <property type="entry name" value="EFG_mtEFG1_IV"/>
    <property type="match status" value="1"/>
</dbReference>
<dbReference type="PROSITE" id="PS51722">
    <property type="entry name" value="G_TR_2"/>
    <property type="match status" value="1"/>
</dbReference>
<dbReference type="SUPFAM" id="SSF54211">
    <property type="entry name" value="Ribosomal protein S5 domain 2-like"/>
    <property type="match status" value="1"/>
</dbReference>
<dbReference type="InterPro" id="IPR004540">
    <property type="entry name" value="Transl_elong_EFG/EF2"/>
</dbReference>
<feature type="binding site" evidence="6">
    <location>
        <begin position="16"/>
        <end position="23"/>
    </location>
    <ligand>
        <name>GTP</name>
        <dbReference type="ChEBI" id="CHEBI:37565"/>
    </ligand>
</feature>
<dbReference type="Pfam" id="PF03764">
    <property type="entry name" value="EFG_IV"/>
    <property type="match status" value="1"/>
</dbReference>
<comment type="similarity">
    <text evidence="1 6">Belongs to the TRAFAC class translation factor GTPase superfamily. Classic translation factor GTPase family. EF-G/EF-2 subfamily.</text>
</comment>
<dbReference type="InterPro" id="IPR014721">
    <property type="entry name" value="Ribsml_uS5_D2-typ_fold_subgr"/>
</dbReference>
<dbReference type="GO" id="GO:0032790">
    <property type="term" value="P:ribosome disassembly"/>
    <property type="evidence" value="ECO:0007669"/>
    <property type="project" value="TreeGrafter"/>
</dbReference>
<dbReference type="SUPFAM" id="SSF52540">
    <property type="entry name" value="P-loop containing nucleoside triphosphate hydrolases"/>
    <property type="match status" value="1"/>
</dbReference>
<dbReference type="Pfam" id="PF00009">
    <property type="entry name" value="GTP_EFTU"/>
    <property type="match status" value="1"/>
</dbReference>
<dbReference type="GO" id="GO:0005737">
    <property type="term" value="C:cytoplasm"/>
    <property type="evidence" value="ECO:0007669"/>
    <property type="project" value="UniProtKB-SubCell"/>
</dbReference>